<protein>
    <submittedName>
        <fullName evidence="2">T9SS type B sorting domain-containing protein</fullName>
    </submittedName>
</protein>
<dbReference type="NCBIfam" id="TIGR04131">
    <property type="entry name" value="Bac_Flav_CTERM"/>
    <property type="match status" value="1"/>
</dbReference>
<dbReference type="EMBL" id="JACATN010000004">
    <property type="protein sequence ID" value="MBT2162089.1"/>
    <property type="molecule type" value="Genomic_DNA"/>
</dbReference>
<dbReference type="Proteomes" id="UP000740413">
    <property type="component" value="Unassembled WGS sequence"/>
</dbReference>
<reference evidence="3" key="2">
    <citation type="submission" date="2023-07" db="EMBL/GenBank/DDBJ databases">
        <title>Zobellia barbeyronii sp. nov., a new marine flavobacterium, isolated from green and red algae.</title>
        <authorList>
            <person name="Nedashkovskaya O.I."/>
            <person name="Otstavnykh N."/>
            <person name="Zhukova N."/>
            <person name="Guzev K."/>
            <person name="Chausova V."/>
            <person name="Tekutyeva L."/>
            <person name="Mikhailov V."/>
            <person name="Isaeva M."/>
        </authorList>
    </citation>
    <scope>NUCLEOTIDE SEQUENCE [LARGE SCALE GENOMIC DNA]</scope>
    <source>
        <strain evidence="3">KMM 6746</strain>
    </source>
</reference>
<feature type="signal peptide" evidence="1">
    <location>
        <begin position="1"/>
        <end position="21"/>
    </location>
</feature>
<dbReference type="Pfam" id="PF13585">
    <property type="entry name" value="CHU_C"/>
    <property type="match status" value="1"/>
</dbReference>
<accession>A0ABS5WFS6</accession>
<feature type="chain" id="PRO_5047094583" evidence="1">
    <location>
        <begin position="22"/>
        <end position="793"/>
    </location>
</feature>
<reference evidence="2 3" key="1">
    <citation type="submission" date="2020-06" db="EMBL/GenBank/DDBJ databases">
        <authorList>
            <person name="Isaeva M.P."/>
            <person name="Chernysheva N.Y."/>
        </authorList>
    </citation>
    <scope>NUCLEOTIDE SEQUENCE [LARGE SCALE GENOMIC DNA]</scope>
    <source>
        <strain evidence="2 3">KMM 6746</strain>
    </source>
</reference>
<organism evidence="2 3">
    <name type="scientific">Zobellia barbeyronii</name>
    <dbReference type="NCBI Taxonomy" id="2748009"/>
    <lineage>
        <taxon>Bacteria</taxon>
        <taxon>Pseudomonadati</taxon>
        <taxon>Bacteroidota</taxon>
        <taxon>Flavobacteriia</taxon>
        <taxon>Flavobacteriales</taxon>
        <taxon>Flavobacteriaceae</taxon>
        <taxon>Zobellia</taxon>
    </lineage>
</organism>
<keyword evidence="1" id="KW-0732">Signal</keyword>
<proteinExistence type="predicted"/>
<name>A0ABS5WFS6_9FLAO</name>
<comment type="caution">
    <text evidence="2">The sequence shown here is derived from an EMBL/GenBank/DDBJ whole genome shotgun (WGS) entry which is preliminary data.</text>
</comment>
<dbReference type="InterPro" id="IPR026341">
    <property type="entry name" value="T9SS_type_B"/>
</dbReference>
<keyword evidence="3" id="KW-1185">Reference proteome</keyword>
<evidence type="ECO:0000256" key="1">
    <source>
        <dbReference type="SAM" id="SignalP"/>
    </source>
</evidence>
<gene>
    <name evidence="2" type="ORF">HW347_12510</name>
</gene>
<sequence>MKFFFSLTFILTCFTVISQQANDCIDAIVVCGNSNISSNASGFGTQELDAATNPCVNQEVNSIWLSVSVAVGGSLSFTIQPKDNDAEVDYDFFIFGPNSNCQNLGSPIRCSTTNPLQASLDYNITGLSETEIDQNEGPGPNGNSFVSSITVAAGEQYYILVDRPNGDGGFNLEWTGTAGFLPSPAVTQPENIEICTSSDNTLIDLTEDEASITTSTTANILYFTTYRNAFDGTNYIADPTQFTYTGTENAIFVRVTNPNGCFEIVDFEIQSTSFDNPPDLSYAICDTDRDGKVDFSVNDIILDAENAIGNSSAYELTLHPDENAAVANTGQITNPIFSSPSTTIYARVTSNLSSDCYITYPISLNLNSSEFPATVNLVQCDVDQDNSTDGITKMDLNQSFPNADPTSISYYETEADRTADNSIANPNIYTNTTPFNATIFYKIDDNNCDSLGKIAIEVNPTTVSLNKISPVVACAENPADEFPESTFDLETIRLNTYSGMDVAFYESLEDASLEQNPLDGNYRTTSTFLYTRLETNNQCNTVEEIELVVNTPPELTLEESYMVCTDGEPLVINAPEGFDGYSWLKVDGGLAQEISNEQQVRINEAGSYRLEVEIQYKNSNQTSSCFTYTDFLVSPSIPVIIDDVIIQESFNNNIVEIKVSGDGDYEYSLNGENYQSEPRFDNVEAGFYTVFVRDTNGCGVTEKEISVIGFPKFFTPNGDGANDMWQVIGVNANFGDQVINIYNRYGKLVKQLYSNSIGWDGLMNGQPLPSSDYWFRINLENGKEFKGHFSLKR</sequence>
<dbReference type="RefSeq" id="WP_214612178.1">
    <property type="nucleotide sequence ID" value="NZ_JACATN010000004.1"/>
</dbReference>
<evidence type="ECO:0000313" key="2">
    <source>
        <dbReference type="EMBL" id="MBT2162089.1"/>
    </source>
</evidence>
<evidence type="ECO:0000313" key="3">
    <source>
        <dbReference type="Proteomes" id="UP000740413"/>
    </source>
</evidence>